<gene>
    <name evidence="1" type="ORF">L21SP2_2786</name>
</gene>
<dbReference type="Proteomes" id="UP000018680">
    <property type="component" value="Chromosome"/>
</dbReference>
<keyword evidence="2" id="KW-1185">Reference proteome</keyword>
<evidence type="ECO:0000313" key="2">
    <source>
        <dbReference type="Proteomes" id="UP000018680"/>
    </source>
</evidence>
<organism evidence="1 2">
    <name type="scientific">Salinispira pacifica</name>
    <dbReference type="NCBI Taxonomy" id="1307761"/>
    <lineage>
        <taxon>Bacteria</taxon>
        <taxon>Pseudomonadati</taxon>
        <taxon>Spirochaetota</taxon>
        <taxon>Spirochaetia</taxon>
        <taxon>Spirochaetales</taxon>
        <taxon>Spirochaetaceae</taxon>
        <taxon>Salinispira</taxon>
    </lineage>
</organism>
<dbReference type="EMBL" id="CP006939">
    <property type="protein sequence ID" value="AHC16136.1"/>
    <property type="molecule type" value="Genomic_DNA"/>
</dbReference>
<name>V5WM08_9SPIO</name>
<proteinExistence type="predicted"/>
<dbReference type="KEGG" id="slr:L21SP2_2786"/>
<dbReference type="AlphaFoldDB" id="V5WM08"/>
<dbReference type="HOGENOM" id="CLU_3205089_0_0_12"/>
<dbReference type="STRING" id="1307761.L21SP2_2786"/>
<accession>V5WM08</accession>
<protein>
    <submittedName>
        <fullName evidence="1">Uncharacterized protein</fullName>
    </submittedName>
</protein>
<sequence>MLKSDKKCMNREPKRICRLKTGHVWGNHSCVRICVQGSSVPENCG</sequence>
<evidence type="ECO:0000313" key="1">
    <source>
        <dbReference type="EMBL" id="AHC16136.1"/>
    </source>
</evidence>
<reference evidence="1 2" key="1">
    <citation type="journal article" date="2015" name="Stand. Genomic Sci.">
        <title>Complete genome sequence and description of Salinispira pacifica gen. nov., sp. nov., a novel spirochaete isolated form a hypersaline microbial mat.</title>
        <authorList>
            <person name="Ben Hania W."/>
            <person name="Joseph M."/>
            <person name="Schumann P."/>
            <person name="Bunk B."/>
            <person name="Fiebig A."/>
            <person name="Sproer C."/>
            <person name="Klenk H.P."/>
            <person name="Fardeau M.L."/>
            <person name="Spring S."/>
        </authorList>
    </citation>
    <scope>NUCLEOTIDE SEQUENCE [LARGE SCALE GENOMIC DNA]</scope>
    <source>
        <strain evidence="1 2">L21-RPul-D2</strain>
    </source>
</reference>